<name>A0ABN7UCK3_GIGMA</name>
<organism evidence="1 2">
    <name type="scientific">Gigaspora margarita</name>
    <dbReference type="NCBI Taxonomy" id="4874"/>
    <lineage>
        <taxon>Eukaryota</taxon>
        <taxon>Fungi</taxon>
        <taxon>Fungi incertae sedis</taxon>
        <taxon>Mucoromycota</taxon>
        <taxon>Glomeromycotina</taxon>
        <taxon>Glomeromycetes</taxon>
        <taxon>Diversisporales</taxon>
        <taxon>Gigasporaceae</taxon>
        <taxon>Gigaspora</taxon>
    </lineage>
</organism>
<evidence type="ECO:0000313" key="2">
    <source>
        <dbReference type="Proteomes" id="UP000789901"/>
    </source>
</evidence>
<dbReference type="Proteomes" id="UP000789901">
    <property type="component" value="Unassembled WGS sequence"/>
</dbReference>
<evidence type="ECO:0000313" key="1">
    <source>
        <dbReference type="EMBL" id="CAG8557650.1"/>
    </source>
</evidence>
<reference evidence="1 2" key="1">
    <citation type="submission" date="2021-06" db="EMBL/GenBank/DDBJ databases">
        <authorList>
            <person name="Kallberg Y."/>
            <person name="Tangrot J."/>
            <person name="Rosling A."/>
        </authorList>
    </citation>
    <scope>NUCLEOTIDE SEQUENCE [LARGE SCALE GENOMIC DNA]</scope>
    <source>
        <strain evidence="1 2">120-4 pot B 10/14</strain>
    </source>
</reference>
<gene>
    <name evidence="1" type="ORF">GMARGA_LOCUS4861</name>
</gene>
<keyword evidence="2" id="KW-1185">Reference proteome</keyword>
<comment type="caution">
    <text evidence="1">The sequence shown here is derived from an EMBL/GenBank/DDBJ whole genome shotgun (WGS) entry which is preliminary data.</text>
</comment>
<dbReference type="EMBL" id="CAJVQB010001973">
    <property type="protein sequence ID" value="CAG8557650.1"/>
    <property type="molecule type" value="Genomic_DNA"/>
</dbReference>
<sequence>MNKEQLKKLLNRNKELTYVKINSFSGKNEDDHIEGLKAFARTTIANNWSKKRILKIVSDYYQGLYRNVKVDAYIAKFKYLVARVYPEEKLADSYIIQIFMSSFKANP</sequence>
<protein>
    <submittedName>
        <fullName evidence="1">8433_t:CDS:1</fullName>
    </submittedName>
</protein>
<proteinExistence type="predicted"/>
<accession>A0ABN7UCK3</accession>